<dbReference type="GO" id="GO:0016020">
    <property type="term" value="C:membrane"/>
    <property type="evidence" value="ECO:0007669"/>
    <property type="project" value="UniProtKB-SubCell"/>
</dbReference>
<evidence type="ECO:0000256" key="1">
    <source>
        <dbReference type="ARBA" id="ARBA00004167"/>
    </source>
</evidence>
<dbReference type="InterPro" id="IPR055072">
    <property type="entry name" value="Ferlin_DSRM"/>
</dbReference>
<dbReference type="InterPro" id="IPR037723">
    <property type="entry name" value="C2D_Ferlin"/>
</dbReference>
<feature type="compositionally biased region" description="Basic residues" evidence="6">
    <location>
        <begin position="1170"/>
        <end position="1180"/>
    </location>
</feature>
<feature type="compositionally biased region" description="Low complexity" evidence="6">
    <location>
        <begin position="1235"/>
        <end position="1245"/>
    </location>
</feature>
<dbReference type="Pfam" id="PF16165">
    <property type="entry name" value="Ferlin_C"/>
    <property type="match status" value="1"/>
</dbReference>
<dbReference type="InterPro" id="IPR000008">
    <property type="entry name" value="C2_dom"/>
</dbReference>
<evidence type="ECO:0000256" key="5">
    <source>
        <dbReference type="ARBA" id="ARBA00023136"/>
    </source>
</evidence>
<dbReference type="GO" id="GO:0061025">
    <property type="term" value="P:membrane fusion"/>
    <property type="evidence" value="ECO:0007669"/>
    <property type="project" value="TreeGrafter"/>
</dbReference>
<dbReference type="PANTHER" id="PTHR12546:SF34">
    <property type="entry name" value="FER-1-LIKE PROTEIN 5"/>
    <property type="match status" value="1"/>
</dbReference>
<feature type="compositionally biased region" description="Basic residues" evidence="6">
    <location>
        <begin position="1275"/>
        <end position="1285"/>
    </location>
</feature>
<dbReference type="PANTHER" id="PTHR12546">
    <property type="entry name" value="FER-1-LIKE"/>
    <property type="match status" value="1"/>
</dbReference>
<feature type="transmembrane region" description="Helical" evidence="7">
    <location>
        <begin position="1017"/>
        <end position="1043"/>
    </location>
</feature>
<sequence length="1349" mass="154016">MAAFLRLHSELRLKEETWEYAPLHGWRFHLQRHPSDIFRRRCWHRKLIPMSPSGVASIFLLEGSLGVEIESQWKNKKIEIGKREEKKDEKEPEKAPSQTLLKKNTPLIFCMFKNPVYFQLRCYIYQARDLVGTSAKSSADPLAHVSFLHMSQHTQTISGTLHPCWDQTLIFENILIYGDPRATEQEPPVVALEVFDFDASGHSHYFMGRSLCIPSVHLDLSSRRLPRLQKYTIIKEQEDSGQLLAAFELLLDKKDGSLGKLPPPAWKDGTYIIPKGIRPILRLMAIEILAWGLRDMKTYNLLAISNPSLIIECGGETLQTPVIRNLQEHSNFPINIYLMKVYLPVDEDYALPIELKVVDHREFGFKPVVGQATVRSMSQYYCDPWEERKAHNLPVRAIAKTKRKKELGKAYKAWFWKRPFRKEEKEMEEEEEEVDWWSKYYVTMGDLSKSGHYLEKGFDSLKMYSCELEEVPEFHGLQDFCQTFQLHRGLVKDDDPRVGGQFKGLFRIYPLPEDPNVPPPPRQFQELPDNVCESCLVRIYIIRAFNLEPKDSNGLCDPYIKIKVGKKKVGEREEYIPNTLEPVFGRMFEIMCNIPTEKELKISFYDFDMFSPDDVIGDTTIDLEDRILSRYGANCGLPQSYCVCGPTQWRDQLLPSQLLENYARTKNIPQPDISEDGSRATFRSKIYQLSDFETKLPSHGFLGPPKERMALHLLHTCGLVPEHVETRGIYSATNPGIQQGKVQMWVDIFPENIGEPGPPFDITPRKPKKHELRCIIWNTKDVDLEDTNIFGDRMSDIYVKGWMDGLEEDKQKTDIHYRSLTGEGNFNWRFVFTLEYLPMEQVCVLTKKQHFWSLDETMQKVPPKLIIQIWDNDKFSADDFIGILELNLNSMPSPAKRPRDCTVKMLLEDTGATTSTSFFHRRKRKPVSLFKQREMRGWWPCIVFEKDKPRVSGKVEMSLELLTEKEAEERPAGKGREEPNMNPVLKPPERPETSFLWFTAPLKSIHFVVWQKSKWKLLIFLCCVLVILLFAAFIYAAPGYLAMKIINPMGGRRSIIYQMPPKKKETLERPPEEAPETLPPVAKRPLPAPNKLPPTPQNLTTPEETPTTLKPPTPKKPPKAPKKPPKTPKKPAPKKPPKTPKKPAPAPKKPPKTPKESPPVPKKPTPAPKKPSKAPKKPPKTPKESPPVPKKSTPAPKKPPKTPKESPPVPKKSTPAPKKPSKAPKKPPKTPKESPPVSKKSTPAPKKSPKAPKKLPKAPKKTPPVPKKSPPVPKKPPKAPKKPPKTPKESPPVSKKSTPAPKKSPKAPKKPPKAPKKSPPAPTKPPKAPKKQPSTLKKPPLIRKKRRTW</sequence>
<reference evidence="9" key="1">
    <citation type="submission" date="2022-12" db="EMBL/GenBank/DDBJ databases">
        <authorList>
            <person name="Alioto T."/>
            <person name="Alioto T."/>
            <person name="Gomez Garrido J."/>
        </authorList>
    </citation>
    <scope>NUCLEOTIDE SEQUENCE</scope>
</reference>
<dbReference type="SUPFAM" id="SSF49562">
    <property type="entry name" value="C2 domain (Calcium/lipid-binding domain, CaLB)"/>
    <property type="match status" value="4"/>
</dbReference>
<feature type="compositionally biased region" description="Basic residues" evidence="6">
    <location>
        <begin position="1247"/>
        <end position="1260"/>
    </location>
</feature>
<feature type="region of interest" description="Disordered" evidence="6">
    <location>
        <begin position="1062"/>
        <end position="1349"/>
    </location>
</feature>
<comment type="subcellular location">
    <subcellularLocation>
        <location evidence="1">Membrane</location>
        <topology evidence="1">Single-pass membrane protein</topology>
    </subcellularLocation>
</comment>
<feature type="compositionally biased region" description="Basic and acidic residues" evidence="6">
    <location>
        <begin position="1062"/>
        <end position="1072"/>
    </location>
</feature>
<feature type="domain" description="C2" evidence="8">
    <location>
        <begin position="518"/>
        <end position="636"/>
    </location>
</feature>
<evidence type="ECO:0000256" key="3">
    <source>
        <dbReference type="ARBA" id="ARBA00022737"/>
    </source>
</evidence>
<dbReference type="Pfam" id="PF00168">
    <property type="entry name" value="C2"/>
    <property type="match status" value="4"/>
</dbReference>
<dbReference type="Proteomes" id="UP001178461">
    <property type="component" value="Chromosome 8"/>
</dbReference>
<dbReference type="Pfam" id="PF22901">
    <property type="entry name" value="dsrm_Ferlin"/>
    <property type="match status" value="1"/>
</dbReference>
<dbReference type="InterPro" id="IPR037721">
    <property type="entry name" value="Ferlin"/>
</dbReference>
<feature type="compositionally biased region" description="Basic and acidic residues" evidence="6">
    <location>
        <begin position="966"/>
        <end position="979"/>
    </location>
</feature>
<feature type="compositionally biased region" description="Pro residues" evidence="6">
    <location>
        <begin position="1086"/>
        <end position="1096"/>
    </location>
</feature>
<keyword evidence="4 7" id="KW-1133">Transmembrane helix</keyword>
<dbReference type="SMART" id="SM00239">
    <property type="entry name" value="C2"/>
    <property type="match status" value="3"/>
</dbReference>
<keyword evidence="5 7" id="KW-0472">Membrane</keyword>
<feature type="compositionally biased region" description="Pro residues" evidence="6">
    <location>
        <begin position="1156"/>
        <end position="1169"/>
    </location>
</feature>
<dbReference type="PROSITE" id="PS50004">
    <property type="entry name" value="C2"/>
    <property type="match status" value="3"/>
</dbReference>
<dbReference type="PRINTS" id="PR01217">
    <property type="entry name" value="PRICHEXTENSN"/>
</dbReference>
<keyword evidence="2 7" id="KW-0812">Transmembrane</keyword>
<feature type="compositionally biased region" description="Low complexity" evidence="6">
    <location>
        <begin position="1097"/>
        <end position="1108"/>
    </location>
</feature>
<gene>
    <name evidence="9" type="ORF">PODLI_1B027940</name>
</gene>
<proteinExistence type="predicted"/>
<evidence type="ECO:0000313" key="10">
    <source>
        <dbReference type="Proteomes" id="UP001178461"/>
    </source>
</evidence>
<feature type="compositionally biased region" description="Pro residues" evidence="6">
    <location>
        <begin position="1317"/>
        <end position="1326"/>
    </location>
</feature>
<feature type="compositionally biased region" description="Basic residues" evidence="6">
    <location>
        <begin position="1116"/>
        <end position="1141"/>
    </location>
</feature>
<accession>A0AA35PFD5</accession>
<evidence type="ECO:0000256" key="2">
    <source>
        <dbReference type="ARBA" id="ARBA00022692"/>
    </source>
</evidence>
<protein>
    <submittedName>
        <fullName evidence="9">Fer-1-like protein 5</fullName>
    </submittedName>
</protein>
<dbReference type="CDD" id="cd04037">
    <property type="entry name" value="C2E_Ferlin"/>
    <property type="match status" value="1"/>
</dbReference>
<feature type="region of interest" description="Disordered" evidence="6">
    <location>
        <begin position="966"/>
        <end position="986"/>
    </location>
</feature>
<evidence type="ECO:0000256" key="7">
    <source>
        <dbReference type="SAM" id="Phobius"/>
    </source>
</evidence>
<feature type="domain" description="C2" evidence="8">
    <location>
        <begin position="752"/>
        <end position="903"/>
    </location>
</feature>
<evidence type="ECO:0000256" key="4">
    <source>
        <dbReference type="ARBA" id="ARBA00022989"/>
    </source>
</evidence>
<dbReference type="CDD" id="cd08374">
    <property type="entry name" value="C2F_Ferlin"/>
    <property type="match status" value="1"/>
</dbReference>
<feature type="compositionally biased region" description="Pro residues" evidence="6">
    <location>
        <begin position="1261"/>
        <end position="1274"/>
    </location>
</feature>
<feature type="compositionally biased region" description="Basic residues" evidence="6">
    <location>
        <begin position="1303"/>
        <end position="1316"/>
    </location>
</feature>
<evidence type="ECO:0000313" key="9">
    <source>
        <dbReference type="EMBL" id="CAI5783308.1"/>
    </source>
</evidence>
<name>A0AA35PFD5_9SAUR</name>
<dbReference type="EMBL" id="OX395133">
    <property type="protein sequence ID" value="CAI5783308.1"/>
    <property type="molecule type" value="Genomic_DNA"/>
</dbReference>
<dbReference type="InterPro" id="IPR037724">
    <property type="entry name" value="C2E_Ferlin"/>
</dbReference>
<feature type="compositionally biased region" description="Basic residues" evidence="6">
    <location>
        <begin position="1340"/>
        <end position="1349"/>
    </location>
</feature>
<dbReference type="CDD" id="cd04017">
    <property type="entry name" value="C2D_Ferlin"/>
    <property type="match status" value="1"/>
</dbReference>
<dbReference type="InterPro" id="IPR032362">
    <property type="entry name" value="Ferlin_C"/>
</dbReference>
<evidence type="ECO:0000259" key="8">
    <source>
        <dbReference type="PROSITE" id="PS50004"/>
    </source>
</evidence>
<feature type="compositionally biased region" description="Basic residues" evidence="6">
    <location>
        <begin position="1219"/>
        <end position="1229"/>
    </location>
</feature>
<feature type="compositionally biased region" description="Low complexity" evidence="6">
    <location>
        <begin position="1291"/>
        <end position="1301"/>
    </location>
</feature>
<keyword evidence="3" id="KW-0677">Repeat</keyword>
<dbReference type="GO" id="GO:0007009">
    <property type="term" value="P:plasma membrane organization"/>
    <property type="evidence" value="ECO:0007669"/>
    <property type="project" value="TreeGrafter"/>
</dbReference>
<dbReference type="InterPro" id="IPR035892">
    <property type="entry name" value="C2_domain_sf"/>
</dbReference>
<organism evidence="9 10">
    <name type="scientific">Podarcis lilfordi</name>
    <name type="common">Lilford's wall lizard</name>
    <dbReference type="NCBI Taxonomy" id="74358"/>
    <lineage>
        <taxon>Eukaryota</taxon>
        <taxon>Metazoa</taxon>
        <taxon>Chordata</taxon>
        <taxon>Craniata</taxon>
        <taxon>Vertebrata</taxon>
        <taxon>Euteleostomi</taxon>
        <taxon>Lepidosauria</taxon>
        <taxon>Squamata</taxon>
        <taxon>Bifurcata</taxon>
        <taxon>Unidentata</taxon>
        <taxon>Episquamata</taxon>
        <taxon>Laterata</taxon>
        <taxon>Lacertibaenia</taxon>
        <taxon>Lacertidae</taxon>
        <taxon>Podarcis</taxon>
    </lineage>
</organism>
<feature type="domain" description="C2" evidence="8">
    <location>
        <begin position="102"/>
        <end position="229"/>
    </location>
</feature>
<keyword evidence="10" id="KW-1185">Reference proteome</keyword>
<dbReference type="Gene3D" id="2.60.40.150">
    <property type="entry name" value="C2 domain"/>
    <property type="match status" value="3"/>
</dbReference>
<evidence type="ECO:0000256" key="6">
    <source>
        <dbReference type="SAM" id="MobiDB-lite"/>
    </source>
</evidence>
<dbReference type="InterPro" id="IPR037725">
    <property type="entry name" value="C2F_Ferlin"/>
</dbReference>